<evidence type="ECO:0000313" key="1">
    <source>
        <dbReference type="EMBL" id="ARW67683.1"/>
    </source>
</evidence>
<accession>A0A1Z1MNK7</accession>
<proteinExistence type="predicted"/>
<dbReference type="EMBL" id="MF101448">
    <property type="protein sequence ID" value="ARW67683.1"/>
    <property type="molecule type" value="Genomic_DNA"/>
</dbReference>
<dbReference type="AlphaFoldDB" id="A0A1Z1MNK7"/>
<sequence length="39" mass="4785">MAWYMEKALHRTQTITDRCAFDINKIVKSRYKLTNVKYF</sequence>
<protein>
    <submittedName>
        <fullName evidence="1">Uncharacterized protein</fullName>
    </submittedName>
</protein>
<geneLocation type="chloroplast" evidence="1"/>
<keyword evidence="1" id="KW-0934">Plastid</keyword>
<organism evidence="1">
    <name type="scientific">Lophocladia kuetzingii</name>
    <dbReference type="NCBI Taxonomy" id="675577"/>
    <lineage>
        <taxon>Eukaryota</taxon>
        <taxon>Rhodophyta</taxon>
        <taxon>Florideophyceae</taxon>
        <taxon>Rhodymeniophycidae</taxon>
        <taxon>Ceramiales</taxon>
        <taxon>Rhodomelaceae</taxon>
        <taxon>Lophothalieae</taxon>
        <taxon>Lophocladia</taxon>
    </lineage>
</organism>
<dbReference type="RefSeq" id="YP_009398497.1">
    <property type="nucleotide sequence ID" value="NC_035292.1"/>
</dbReference>
<reference evidence="1" key="1">
    <citation type="journal article" date="2017" name="J. Phycol.">
        <title>Analysis of chloroplast genomes and a supermatrix inform reclassification of the Rhodomelaceae (Rhodophyta).</title>
        <authorList>
            <person name="Diaz-Tapia P."/>
            <person name="Maggs C.A."/>
            <person name="West J.A."/>
            <person name="Verbruggen H."/>
        </authorList>
    </citation>
    <scope>NUCLEOTIDE SEQUENCE</scope>
    <source>
        <strain evidence="1">PD1509</strain>
    </source>
</reference>
<keyword evidence="1" id="KW-0150">Chloroplast</keyword>
<name>A0A1Z1MNK7_9FLOR</name>
<gene>
    <name evidence="1" type="primary">orf39</name>
</gene>
<dbReference type="GeneID" id="33361037"/>